<dbReference type="InterPro" id="IPR021131">
    <property type="entry name" value="Ribosomal_uL15/eL18"/>
</dbReference>
<feature type="domain" description="Large ribosomal subunit protein uL15/eL18" evidence="7">
    <location>
        <begin position="75"/>
        <end position="142"/>
    </location>
</feature>
<organism evidence="8 9">
    <name type="scientific">Candidatus Ornithospirochaeta avicola</name>
    <dbReference type="NCBI Taxonomy" id="2840896"/>
    <lineage>
        <taxon>Bacteria</taxon>
        <taxon>Pseudomonadati</taxon>
        <taxon>Spirochaetota</taxon>
        <taxon>Spirochaetia</taxon>
        <taxon>Spirochaetales</taxon>
        <taxon>Spirochaetaceae</taxon>
        <taxon>Spirochaetaceae incertae sedis</taxon>
        <taxon>Candidatus Ornithospirochaeta</taxon>
    </lineage>
</organism>
<comment type="function">
    <text evidence="4">Binds to the 23S rRNA.</text>
</comment>
<name>A0A9D1PTR3_9SPIO</name>
<gene>
    <name evidence="4 8" type="primary">rplO</name>
    <name evidence="8" type="ORF">IAB12_01595</name>
</gene>
<evidence type="ECO:0000313" key="8">
    <source>
        <dbReference type="EMBL" id="HIV98456.1"/>
    </source>
</evidence>
<keyword evidence="2 4" id="KW-0689">Ribosomal protein</keyword>
<dbReference type="GO" id="GO:0022625">
    <property type="term" value="C:cytosolic large ribosomal subunit"/>
    <property type="evidence" value="ECO:0007669"/>
    <property type="project" value="TreeGrafter"/>
</dbReference>
<dbReference type="PANTHER" id="PTHR12934:SF11">
    <property type="entry name" value="LARGE RIBOSOMAL SUBUNIT PROTEIN UL15M"/>
    <property type="match status" value="1"/>
</dbReference>
<evidence type="ECO:0000259" key="7">
    <source>
        <dbReference type="Pfam" id="PF00828"/>
    </source>
</evidence>
<dbReference type="HAMAP" id="MF_01341">
    <property type="entry name" value="Ribosomal_uL15"/>
    <property type="match status" value="1"/>
</dbReference>
<comment type="caution">
    <text evidence="8">The sequence shown here is derived from an EMBL/GenBank/DDBJ whole genome shotgun (WGS) entry which is preliminary data.</text>
</comment>
<dbReference type="Proteomes" id="UP000823936">
    <property type="component" value="Unassembled WGS sequence"/>
</dbReference>
<keyword evidence="4" id="KW-0699">rRNA-binding</keyword>
<dbReference type="InterPro" id="IPR036227">
    <property type="entry name" value="Ribosomal_uL15/eL18_sf"/>
</dbReference>
<evidence type="ECO:0000313" key="9">
    <source>
        <dbReference type="Proteomes" id="UP000823936"/>
    </source>
</evidence>
<keyword evidence="4" id="KW-0694">RNA-binding</keyword>
<dbReference type="EMBL" id="DXHU01000006">
    <property type="protein sequence ID" value="HIV98456.1"/>
    <property type="molecule type" value="Genomic_DNA"/>
</dbReference>
<evidence type="ECO:0000256" key="3">
    <source>
        <dbReference type="ARBA" id="ARBA00023274"/>
    </source>
</evidence>
<reference evidence="8" key="2">
    <citation type="submission" date="2021-04" db="EMBL/GenBank/DDBJ databases">
        <authorList>
            <person name="Gilroy R."/>
        </authorList>
    </citation>
    <scope>NUCLEOTIDE SEQUENCE</scope>
    <source>
        <strain evidence="8">Gambia11-129</strain>
    </source>
</reference>
<dbReference type="PANTHER" id="PTHR12934">
    <property type="entry name" value="50S RIBOSOMAL PROTEIN L15"/>
    <property type="match status" value="1"/>
</dbReference>
<dbReference type="InterPro" id="IPR030878">
    <property type="entry name" value="Ribosomal_uL15"/>
</dbReference>
<dbReference type="Pfam" id="PF00828">
    <property type="entry name" value="Ribosomal_L27A"/>
    <property type="match status" value="1"/>
</dbReference>
<dbReference type="AlphaFoldDB" id="A0A9D1PTR3"/>
<feature type="region of interest" description="Disordered" evidence="6">
    <location>
        <begin position="15"/>
        <end position="43"/>
    </location>
</feature>
<evidence type="ECO:0000256" key="4">
    <source>
        <dbReference type="HAMAP-Rule" id="MF_01341"/>
    </source>
</evidence>
<reference evidence="8" key="1">
    <citation type="journal article" date="2021" name="PeerJ">
        <title>Extensive microbial diversity within the chicken gut microbiome revealed by metagenomics and culture.</title>
        <authorList>
            <person name="Gilroy R."/>
            <person name="Ravi A."/>
            <person name="Getino M."/>
            <person name="Pursley I."/>
            <person name="Horton D.L."/>
            <person name="Alikhan N.F."/>
            <person name="Baker D."/>
            <person name="Gharbi K."/>
            <person name="Hall N."/>
            <person name="Watson M."/>
            <person name="Adriaenssens E.M."/>
            <person name="Foster-Nyarko E."/>
            <person name="Jarju S."/>
            <person name="Secka A."/>
            <person name="Antonio M."/>
            <person name="Oren A."/>
            <person name="Chaudhuri R.R."/>
            <person name="La Ragione R."/>
            <person name="Hildebrand F."/>
            <person name="Pallen M.J."/>
        </authorList>
    </citation>
    <scope>NUCLEOTIDE SEQUENCE</scope>
    <source>
        <strain evidence="8">Gambia11-129</strain>
    </source>
</reference>
<accession>A0A9D1PTR3</accession>
<comment type="similarity">
    <text evidence="1 4 5">Belongs to the universal ribosomal protein uL15 family.</text>
</comment>
<dbReference type="GO" id="GO:0019843">
    <property type="term" value="F:rRNA binding"/>
    <property type="evidence" value="ECO:0007669"/>
    <property type="project" value="UniProtKB-UniRule"/>
</dbReference>
<comment type="subunit">
    <text evidence="4">Part of the 50S ribosomal subunit.</text>
</comment>
<dbReference type="GO" id="GO:0003735">
    <property type="term" value="F:structural constituent of ribosome"/>
    <property type="evidence" value="ECO:0007669"/>
    <property type="project" value="InterPro"/>
</dbReference>
<evidence type="ECO:0000256" key="5">
    <source>
        <dbReference type="RuleBase" id="RU003888"/>
    </source>
</evidence>
<dbReference type="PROSITE" id="PS00475">
    <property type="entry name" value="RIBOSOMAL_L15"/>
    <property type="match status" value="1"/>
</dbReference>
<dbReference type="GO" id="GO:0006412">
    <property type="term" value="P:translation"/>
    <property type="evidence" value="ECO:0007669"/>
    <property type="project" value="UniProtKB-UniRule"/>
</dbReference>
<sequence>MAEIVKPYGATKKKTVVGRGASSKGRACGRGHDGQNSRSGGGVRLGFEGGQMPLYRRIARRGFSNYPFKEVAQAINLSELEVSYNDGEVVNDASLREKGLIKGIDTKAKILSNGELTKKLVIDSVKCSAGAKEKILAAGGEVK</sequence>
<dbReference type="SUPFAM" id="SSF52080">
    <property type="entry name" value="Ribosomal proteins L15p and L18e"/>
    <property type="match status" value="1"/>
</dbReference>
<dbReference type="NCBIfam" id="TIGR01071">
    <property type="entry name" value="rplO_bact"/>
    <property type="match status" value="1"/>
</dbReference>
<evidence type="ECO:0000256" key="6">
    <source>
        <dbReference type="SAM" id="MobiDB-lite"/>
    </source>
</evidence>
<dbReference type="InterPro" id="IPR005749">
    <property type="entry name" value="Ribosomal_uL15_bac-type"/>
</dbReference>
<proteinExistence type="inferred from homology"/>
<evidence type="ECO:0000256" key="2">
    <source>
        <dbReference type="ARBA" id="ARBA00022980"/>
    </source>
</evidence>
<keyword evidence="3 4" id="KW-0687">Ribonucleoprotein</keyword>
<evidence type="ECO:0000256" key="1">
    <source>
        <dbReference type="ARBA" id="ARBA00007320"/>
    </source>
</evidence>
<dbReference type="InterPro" id="IPR001196">
    <property type="entry name" value="Ribosomal_uL15_CS"/>
</dbReference>
<protein>
    <recommendedName>
        <fullName evidence="4">Large ribosomal subunit protein uL15</fullName>
    </recommendedName>
</protein>
<dbReference type="Gene3D" id="3.100.10.10">
    <property type="match status" value="1"/>
</dbReference>